<feature type="transmembrane region" description="Helical" evidence="2">
    <location>
        <begin position="45"/>
        <end position="67"/>
    </location>
</feature>
<keyword evidence="2" id="KW-1133">Transmembrane helix</keyword>
<accession>A0A2K8MRQ4</accession>
<feature type="region of interest" description="Disordered" evidence="1">
    <location>
        <begin position="106"/>
        <end position="141"/>
    </location>
</feature>
<reference evidence="3 4" key="1">
    <citation type="submission" date="2017-11" db="EMBL/GenBank/DDBJ databases">
        <title>Complete genome sequence of Sphingomonas sp. Strain Cra20, a psychrotolerant potential plant growth promoting rhizobacteria.</title>
        <authorList>
            <person name="Luo Y."/>
        </authorList>
    </citation>
    <scope>NUCLEOTIDE SEQUENCE [LARGE SCALE GENOMIC DNA]</scope>
    <source>
        <strain evidence="3 4">Cra20</strain>
    </source>
</reference>
<dbReference type="EMBL" id="CP024923">
    <property type="protein sequence ID" value="ATY34709.1"/>
    <property type="molecule type" value="Genomic_DNA"/>
</dbReference>
<evidence type="ECO:0000313" key="3">
    <source>
        <dbReference type="EMBL" id="ATY34709.1"/>
    </source>
</evidence>
<feature type="transmembrane region" description="Helical" evidence="2">
    <location>
        <begin position="79"/>
        <end position="100"/>
    </location>
</feature>
<dbReference type="Proteomes" id="UP000229081">
    <property type="component" value="Chromosome"/>
</dbReference>
<evidence type="ECO:0000313" key="4">
    <source>
        <dbReference type="Proteomes" id="UP000229081"/>
    </source>
</evidence>
<keyword evidence="4" id="KW-1185">Reference proteome</keyword>
<dbReference type="KEGG" id="sphc:CVN68_17500"/>
<gene>
    <name evidence="3" type="ORF">CVN68_17500</name>
</gene>
<evidence type="ECO:0000256" key="1">
    <source>
        <dbReference type="SAM" id="MobiDB-lite"/>
    </source>
</evidence>
<dbReference type="InterPro" id="IPR007039">
    <property type="entry name" value="TrbC/VirB2"/>
</dbReference>
<evidence type="ECO:0000256" key="2">
    <source>
        <dbReference type="SAM" id="Phobius"/>
    </source>
</evidence>
<keyword evidence="2" id="KW-0472">Membrane</keyword>
<sequence length="141" mass="14204">MQSMFDFAGFTAAWEATAALGYAPSFNDPAGSGAIVAAVRWLEGTLLGTIATTVAVISVASMGFMALSGRVDLRRAVTVIVGCFILFGASSIVAGLQSAVGEGGGPVLASPRPMTPDLSPLATLPQRPAGYDPYAGAAVPQ</sequence>
<name>A0A2K8MRQ4_9SPHN</name>
<proteinExistence type="predicted"/>
<dbReference type="Pfam" id="PF04956">
    <property type="entry name" value="TrbC"/>
    <property type="match status" value="1"/>
</dbReference>
<protein>
    <submittedName>
        <fullName evidence="3">Type VI secretion protein</fullName>
    </submittedName>
</protein>
<dbReference type="AlphaFoldDB" id="A0A2K8MRQ4"/>
<keyword evidence="2" id="KW-0812">Transmembrane</keyword>
<organism evidence="3 4">
    <name type="scientific">Sphingomonas psychrotolerans</name>
    <dbReference type="NCBI Taxonomy" id="1327635"/>
    <lineage>
        <taxon>Bacteria</taxon>
        <taxon>Pseudomonadati</taxon>
        <taxon>Pseudomonadota</taxon>
        <taxon>Alphaproteobacteria</taxon>
        <taxon>Sphingomonadales</taxon>
        <taxon>Sphingomonadaceae</taxon>
        <taxon>Sphingomonas</taxon>
    </lineage>
</organism>